<keyword evidence="3" id="KW-1185">Reference proteome</keyword>
<accession>A0A842J905</accession>
<feature type="transmembrane region" description="Helical" evidence="1">
    <location>
        <begin position="139"/>
        <end position="159"/>
    </location>
</feature>
<dbReference type="EMBL" id="JACLZK010000002">
    <property type="protein sequence ID" value="MBC2883035.1"/>
    <property type="molecule type" value="Genomic_DNA"/>
</dbReference>
<reference evidence="2 3" key="1">
    <citation type="submission" date="2020-08" db="EMBL/GenBank/DDBJ databases">
        <title>Complete genome and description of Campylobacter massiliensis Marseille-Q3452 sp. nov.</title>
        <authorList>
            <person name="Antezack A."/>
        </authorList>
    </citation>
    <scope>NUCLEOTIDE SEQUENCE [LARGE SCALE GENOMIC DNA]</scope>
    <source>
        <strain evidence="2 3">Marseille-Q3452</strain>
    </source>
</reference>
<feature type="transmembrane region" description="Helical" evidence="1">
    <location>
        <begin position="17"/>
        <end position="40"/>
    </location>
</feature>
<gene>
    <name evidence="2" type="ORF">H7R39_07185</name>
</gene>
<name>A0A842J905_9BACT</name>
<keyword evidence="1" id="KW-0812">Transmembrane</keyword>
<comment type="caution">
    <text evidence="2">The sequence shown here is derived from an EMBL/GenBank/DDBJ whole genome shotgun (WGS) entry which is preliminary data.</text>
</comment>
<keyword evidence="1" id="KW-0472">Membrane</keyword>
<dbReference type="AlphaFoldDB" id="A0A842J905"/>
<sequence>MPEFNIAFAKISNALPFIHILSVVVFIGFQANFLLIAKFFMKNIEGDTQKYQTIISMLKRLGYAIYGSIAVMGVTGAILAKQNAIKNADPMLNTILTTKWAIWGFLFLNVIYVTYRLNKASKSLQNSEYVELHENLIVTIYYFIPLNVAFALLAAYLGVSYREF</sequence>
<evidence type="ECO:0000256" key="1">
    <source>
        <dbReference type="SAM" id="Phobius"/>
    </source>
</evidence>
<dbReference type="RefSeq" id="WP_185898611.1">
    <property type="nucleotide sequence ID" value="NZ_JACLZK010000002.1"/>
</dbReference>
<organism evidence="2 3">
    <name type="scientific">Campylobacter massiliensis</name>
    <dbReference type="NCBI Taxonomy" id="2762557"/>
    <lineage>
        <taxon>Bacteria</taxon>
        <taxon>Pseudomonadati</taxon>
        <taxon>Campylobacterota</taxon>
        <taxon>Epsilonproteobacteria</taxon>
        <taxon>Campylobacterales</taxon>
        <taxon>Campylobacteraceae</taxon>
        <taxon>Campylobacter</taxon>
    </lineage>
</organism>
<keyword evidence="1" id="KW-1133">Transmembrane helix</keyword>
<evidence type="ECO:0000313" key="2">
    <source>
        <dbReference type="EMBL" id="MBC2883035.1"/>
    </source>
</evidence>
<dbReference type="Proteomes" id="UP000552683">
    <property type="component" value="Unassembled WGS sequence"/>
</dbReference>
<protein>
    <submittedName>
        <fullName evidence="2">3-isopropylmalate dehydratase</fullName>
    </submittedName>
</protein>
<feature type="transmembrane region" description="Helical" evidence="1">
    <location>
        <begin position="100"/>
        <end position="118"/>
    </location>
</feature>
<evidence type="ECO:0000313" key="3">
    <source>
        <dbReference type="Proteomes" id="UP000552683"/>
    </source>
</evidence>
<feature type="transmembrane region" description="Helical" evidence="1">
    <location>
        <begin position="61"/>
        <end position="80"/>
    </location>
</feature>
<proteinExistence type="predicted"/>